<dbReference type="SUPFAM" id="SSF160387">
    <property type="entry name" value="NosL/MerB-like"/>
    <property type="match status" value="1"/>
</dbReference>
<dbReference type="Gene3D" id="3.30.70.2060">
    <property type="match status" value="1"/>
</dbReference>
<comment type="caution">
    <text evidence="2">The sequence shown here is derived from an EMBL/GenBank/DDBJ whole genome shotgun (WGS) entry which is preliminary data.</text>
</comment>
<feature type="chain" id="PRO_5021321041" evidence="1">
    <location>
        <begin position="32"/>
        <end position="178"/>
    </location>
</feature>
<dbReference type="OrthoDB" id="982633at2"/>
<evidence type="ECO:0000256" key="1">
    <source>
        <dbReference type="SAM" id="SignalP"/>
    </source>
</evidence>
<dbReference type="AlphaFoldDB" id="A0A4Y4CRY0"/>
<dbReference type="RefSeq" id="WP_141349337.1">
    <property type="nucleotide sequence ID" value="NZ_BJNV01000007.1"/>
</dbReference>
<dbReference type="Gene3D" id="3.30.70.2050">
    <property type="match status" value="1"/>
</dbReference>
<proteinExistence type="predicted"/>
<keyword evidence="1" id="KW-0732">Signal</keyword>
<evidence type="ECO:0000313" key="2">
    <source>
        <dbReference type="EMBL" id="GEC94589.1"/>
    </source>
</evidence>
<dbReference type="Pfam" id="PF05573">
    <property type="entry name" value="NosL"/>
    <property type="match status" value="1"/>
</dbReference>
<feature type="signal peptide" evidence="1">
    <location>
        <begin position="1"/>
        <end position="31"/>
    </location>
</feature>
<dbReference type="PANTHER" id="PTHR41247:SF1">
    <property type="entry name" value="HTH-TYPE TRANSCRIPTIONAL REPRESSOR YCNK"/>
    <property type="match status" value="1"/>
</dbReference>
<name>A0A4Y4CRY0_ZOORA</name>
<protein>
    <submittedName>
        <fullName evidence="2">Nitrous oxide reductase accessory protein NosL</fullName>
    </submittedName>
</protein>
<organism evidence="2 3">
    <name type="scientific">Zoogloea ramigera</name>
    <dbReference type="NCBI Taxonomy" id="350"/>
    <lineage>
        <taxon>Bacteria</taxon>
        <taxon>Pseudomonadati</taxon>
        <taxon>Pseudomonadota</taxon>
        <taxon>Betaproteobacteria</taxon>
        <taxon>Rhodocyclales</taxon>
        <taxon>Zoogloeaceae</taxon>
        <taxon>Zoogloea</taxon>
    </lineage>
</organism>
<reference evidence="2 3" key="1">
    <citation type="submission" date="2019-06" db="EMBL/GenBank/DDBJ databases">
        <title>Whole genome shotgun sequence of Zoogloea ramigera NBRC 15342.</title>
        <authorList>
            <person name="Hosoyama A."/>
            <person name="Uohara A."/>
            <person name="Ohji S."/>
            <person name="Ichikawa N."/>
        </authorList>
    </citation>
    <scope>NUCLEOTIDE SEQUENCE [LARGE SCALE GENOMIC DNA]</scope>
    <source>
        <strain evidence="2 3">NBRC 15342</strain>
    </source>
</reference>
<evidence type="ECO:0000313" key="3">
    <source>
        <dbReference type="Proteomes" id="UP000318422"/>
    </source>
</evidence>
<keyword evidence="3" id="KW-1185">Reference proteome</keyword>
<dbReference type="InterPro" id="IPR008719">
    <property type="entry name" value="N2O_reductase_NosL"/>
</dbReference>
<gene>
    <name evidence="2" type="ORF">ZRA01_06620</name>
</gene>
<dbReference type="PROSITE" id="PS51257">
    <property type="entry name" value="PROKAR_LIPOPROTEIN"/>
    <property type="match status" value="1"/>
</dbReference>
<accession>A0A4Y4CRY0</accession>
<dbReference type="PANTHER" id="PTHR41247">
    <property type="entry name" value="HTH-TYPE TRANSCRIPTIONAL REPRESSOR YCNK"/>
    <property type="match status" value="1"/>
</dbReference>
<dbReference type="EMBL" id="BJNV01000007">
    <property type="protein sequence ID" value="GEC94589.1"/>
    <property type="molecule type" value="Genomic_DNA"/>
</dbReference>
<dbReference type="Proteomes" id="UP000318422">
    <property type="component" value="Unassembled WGS sequence"/>
</dbReference>
<sequence>MRFPHPIHNLARHTAALLVAASLLTACSKSADAPVAPTEIAKDTYCALDGMLLADYPGPKAQIHYDGTPAPDFFCDTMEMFSLLLKPEQARKVAAAYVQAMDQTDWNQPKGAWIDAKKAFYVVGSKKRGAMGPTIPSFATREGAQAFADKEGGKVHPFAEITTDMARLDGGALHDQRM</sequence>